<dbReference type="Gene3D" id="3.10.180.10">
    <property type="entry name" value="2,3-Dihydroxybiphenyl 1,2-Dioxygenase, domain 1"/>
    <property type="match status" value="1"/>
</dbReference>
<keyword evidence="3" id="KW-1185">Reference proteome</keyword>
<name>A0ABW2F560_9GAMM</name>
<feature type="domain" description="Glyoxalase-like" evidence="1">
    <location>
        <begin position="10"/>
        <end position="119"/>
    </location>
</feature>
<gene>
    <name evidence="2" type="ORF">ACFQH5_19210</name>
</gene>
<evidence type="ECO:0000313" key="2">
    <source>
        <dbReference type="EMBL" id="MFC7091676.1"/>
    </source>
</evidence>
<dbReference type="InterPro" id="IPR029068">
    <property type="entry name" value="Glyas_Bleomycin-R_OHBP_Dase"/>
</dbReference>
<organism evidence="2 3">
    <name type="scientific">Halomonas salifodinae</name>
    <dbReference type="NCBI Taxonomy" id="438745"/>
    <lineage>
        <taxon>Bacteria</taxon>
        <taxon>Pseudomonadati</taxon>
        <taxon>Pseudomonadota</taxon>
        <taxon>Gammaproteobacteria</taxon>
        <taxon>Oceanospirillales</taxon>
        <taxon>Halomonadaceae</taxon>
        <taxon>Halomonas</taxon>
    </lineage>
</organism>
<evidence type="ECO:0000313" key="3">
    <source>
        <dbReference type="Proteomes" id="UP001596411"/>
    </source>
</evidence>
<dbReference type="Pfam" id="PF12681">
    <property type="entry name" value="Glyoxalase_2"/>
    <property type="match status" value="1"/>
</dbReference>
<proteinExistence type="predicted"/>
<dbReference type="Proteomes" id="UP001596411">
    <property type="component" value="Unassembled WGS sequence"/>
</dbReference>
<dbReference type="EMBL" id="JBHSZP010000040">
    <property type="protein sequence ID" value="MFC7091676.1"/>
    <property type="molecule type" value="Genomic_DNA"/>
</dbReference>
<dbReference type="RefSeq" id="WP_346064066.1">
    <property type="nucleotide sequence ID" value="NZ_BAAADR010000043.1"/>
</dbReference>
<comment type="caution">
    <text evidence="2">The sequence shown here is derived from an EMBL/GenBank/DDBJ whole genome shotgun (WGS) entry which is preliminary data.</text>
</comment>
<dbReference type="InterPro" id="IPR025870">
    <property type="entry name" value="Glyoxalase-like_dom"/>
</dbReference>
<protein>
    <submittedName>
        <fullName evidence="2">VOC family protein</fullName>
    </submittedName>
</protein>
<accession>A0ABW2F560</accession>
<reference evidence="3" key="1">
    <citation type="journal article" date="2019" name="Int. J. Syst. Evol. Microbiol.">
        <title>The Global Catalogue of Microorganisms (GCM) 10K type strain sequencing project: providing services to taxonomists for standard genome sequencing and annotation.</title>
        <authorList>
            <consortium name="The Broad Institute Genomics Platform"/>
            <consortium name="The Broad Institute Genome Sequencing Center for Infectious Disease"/>
            <person name="Wu L."/>
            <person name="Ma J."/>
        </authorList>
    </citation>
    <scope>NUCLEOTIDE SEQUENCE [LARGE SCALE GENOMIC DNA]</scope>
    <source>
        <strain evidence="3">CGMCC 1.13666</strain>
    </source>
</reference>
<evidence type="ECO:0000259" key="1">
    <source>
        <dbReference type="Pfam" id="PF12681"/>
    </source>
</evidence>
<dbReference type="SUPFAM" id="SSF54593">
    <property type="entry name" value="Glyoxalase/Bleomycin resistance protein/Dihydroxybiphenyl dioxygenase"/>
    <property type="match status" value="1"/>
</dbReference>
<sequence>MRTNVFRYGIILNAQNYNECVAFYRDLFELPVLFEKNDGDFQLTCFEYGHGYLMVEQGGTAKIDGKTIEESSFKLRFNVSDIVKALAEIQSWGIKASISENPWGRVINIYDPDGNRVGVRDESGFVQQITA</sequence>